<organism evidence="2 3">
    <name type="scientific">Methylomusa anaerophila</name>
    <dbReference type="NCBI Taxonomy" id="1930071"/>
    <lineage>
        <taxon>Bacteria</taxon>
        <taxon>Bacillati</taxon>
        <taxon>Bacillota</taxon>
        <taxon>Negativicutes</taxon>
        <taxon>Selenomonadales</taxon>
        <taxon>Sporomusaceae</taxon>
        <taxon>Methylomusa</taxon>
    </lineage>
</organism>
<accession>A0A348AIH8</accession>
<dbReference type="RefSeq" id="WP_126307851.1">
    <property type="nucleotide sequence ID" value="NZ_AP018449.1"/>
</dbReference>
<gene>
    <name evidence="2" type="ORF">MAMMFC1_01543</name>
</gene>
<dbReference type="OrthoDB" id="2081664at2"/>
<protein>
    <recommendedName>
        <fullName evidence="4">DUF4397 domain-containing protein</fullName>
    </recommendedName>
</protein>
<evidence type="ECO:0000256" key="1">
    <source>
        <dbReference type="SAM" id="SignalP"/>
    </source>
</evidence>
<reference evidence="2 3" key="1">
    <citation type="journal article" date="2018" name="Int. J. Syst. Evol. Microbiol.">
        <title>Methylomusa anaerophila gen. nov., sp. nov., an anaerobic methanol-utilizing bacterium isolated from a microbial fuel cell.</title>
        <authorList>
            <person name="Amano N."/>
            <person name="Yamamuro A."/>
            <person name="Miyahara M."/>
            <person name="Kouzuma A."/>
            <person name="Abe T."/>
            <person name="Watanabe K."/>
        </authorList>
    </citation>
    <scope>NUCLEOTIDE SEQUENCE [LARGE SCALE GENOMIC DNA]</scope>
    <source>
        <strain evidence="2 3">MMFC1</strain>
    </source>
</reference>
<dbReference type="AlphaFoldDB" id="A0A348AIH8"/>
<sequence>MKAKKLVSLLVCMVMLFALTTSAFAASGTKSVTASGSMGLVLDGNKSGQSNIVTFNVSGLPTNAVVTKLELTTSSMSSVVTY</sequence>
<keyword evidence="1" id="KW-0732">Signal</keyword>
<dbReference type="EMBL" id="AP018449">
    <property type="protein sequence ID" value="BBB90876.1"/>
    <property type="molecule type" value="Genomic_DNA"/>
</dbReference>
<evidence type="ECO:0000313" key="3">
    <source>
        <dbReference type="Proteomes" id="UP000276437"/>
    </source>
</evidence>
<proteinExistence type="predicted"/>
<name>A0A348AIH8_9FIRM</name>
<evidence type="ECO:0000313" key="2">
    <source>
        <dbReference type="EMBL" id="BBB90876.1"/>
    </source>
</evidence>
<feature type="signal peptide" evidence="1">
    <location>
        <begin position="1"/>
        <end position="25"/>
    </location>
</feature>
<feature type="chain" id="PRO_5016566338" description="DUF4397 domain-containing protein" evidence="1">
    <location>
        <begin position="26"/>
        <end position="82"/>
    </location>
</feature>
<keyword evidence="3" id="KW-1185">Reference proteome</keyword>
<dbReference type="KEGG" id="mana:MAMMFC1_01543"/>
<dbReference type="Proteomes" id="UP000276437">
    <property type="component" value="Chromosome"/>
</dbReference>
<evidence type="ECO:0008006" key="4">
    <source>
        <dbReference type="Google" id="ProtNLM"/>
    </source>
</evidence>